<gene>
    <name evidence="1" type="ORF">GCM10009777_27000</name>
</gene>
<evidence type="ECO:0000313" key="2">
    <source>
        <dbReference type="Proteomes" id="UP001500326"/>
    </source>
</evidence>
<dbReference type="Proteomes" id="UP001500326">
    <property type="component" value="Unassembled WGS sequence"/>
</dbReference>
<dbReference type="EMBL" id="BAAAOH010000001">
    <property type="protein sequence ID" value="GAA1990280.1"/>
    <property type="molecule type" value="Genomic_DNA"/>
</dbReference>
<name>A0ABP5E3K8_9MICO</name>
<evidence type="ECO:0000313" key="1">
    <source>
        <dbReference type="EMBL" id="GAA1990280.1"/>
    </source>
</evidence>
<sequence>MTAISASRGYARTTAFERTLLCASATLDHFVSQRLERRAAAGHRRAVSAQTAFATARSDAQAHGAVGMLPR</sequence>
<reference evidence="2" key="1">
    <citation type="journal article" date="2019" name="Int. J. Syst. Evol. Microbiol.">
        <title>The Global Catalogue of Microorganisms (GCM) 10K type strain sequencing project: providing services to taxonomists for standard genome sequencing and annotation.</title>
        <authorList>
            <consortium name="The Broad Institute Genomics Platform"/>
            <consortium name="The Broad Institute Genome Sequencing Center for Infectious Disease"/>
            <person name="Wu L."/>
            <person name="Ma J."/>
        </authorList>
    </citation>
    <scope>NUCLEOTIDE SEQUENCE [LARGE SCALE GENOMIC DNA]</scope>
    <source>
        <strain evidence="2">JCM 14902</strain>
    </source>
</reference>
<evidence type="ECO:0008006" key="3">
    <source>
        <dbReference type="Google" id="ProtNLM"/>
    </source>
</evidence>
<protein>
    <recommendedName>
        <fullName evidence="3">Acyl-CoA dehydrogenase/oxidase C-terminal domain-containing protein</fullName>
    </recommendedName>
</protein>
<proteinExistence type="predicted"/>
<accession>A0ABP5E3K8</accession>
<keyword evidence="2" id="KW-1185">Reference proteome</keyword>
<comment type="caution">
    <text evidence="1">The sequence shown here is derived from an EMBL/GenBank/DDBJ whole genome shotgun (WGS) entry which is preliminary data.</text>
</comment>
<dbReference type="RefSeq" id="WP_344063173.1">
    <property type="nucleotide sequence ID" value="NZ_BAAAOH010000001.1"/>
</dbReference>
<organism evidence="1 2">
    <name type="scientific">Microbacterium pumilum</name>
    <dbReference type="NCBI Taxonomy" id="344165"/>
    <lineage>
        <taxon>Bacteria</taxon>
        <taxon>Bacillati</taxon>
        <taxon>Actinomycetota</taxon>
        <taxon>Actinomycetes</taxon>
        <taxon>Micrococcales</taxon>
        <taxon>Microbacteriaceae</taxon>
        <taxon>Microbacterium</taxon>
    </lineage>
</organism>